<dbReference type="GO" id="GO:0046785">
    <property type="term" value="P:microtubule polymerization"/>
    <property type="evidence" value="ECO:0007669"/>
    <property type="project" value="InterPro"/>
</dbReference>
<dbReference type="GO" id="GO:0001578">
    <property type="term" value="P:microtubule bundle formation"/>
    <property type="evidence" value="ECO:0007669"/>
    <property type="project" value="TreeGrafter"/>
</dbReference>
<dbReference type="GO" id="GO:0032273">
    <property type="term" value="P:positive regulation of protein polymerization"/>
    <property type="evidence" value="ECO:0007669"/>
    <property type="project" value="TreeGrafter"/>
</dbReference>
<dbReference type="PANTHER" id="PTHR12932">
    <property type="entry name" value="P25 ALPHA-RELATED"/>
    <property type="match status" value="1"/>
</dbReference>
<evidence type="ECO:0000313" key="3">
    <source>
        <dbReference type="EMBL" id="JAC70287.1"/>
    </source>
</evidence>
<evidence type="ECO:0000256" key="1">
    <source>
        <dbReference type="ARBA" id="ARBA00010994"/>
    </source>
</evidence>
<dbReference type="PANTHER" id="PTHR12932:SF9">
    <property type="entry name" value="TUBULIN POLYMERIZATION-PROMOTING PROTEIN HOMOLOG"/>
    <property type="match status" value="1"/>
</dbReference>
<dbReference type="AlphaFoldDB" id="A0A061RBF8"/>
<dbReference type="EMBL" id="GBEZ01015916">
    <property type="protein sequence ID" value="JAC70287.1"/>
    <property type="molecule type" value="Transcribed_RNA"/>
</dbReference>
<proteinExistence type="inferred from homology"/>
<sequence>MYTGVCKYGNPAGRRRVRAHASGRLRPLRPPQPVLPEAVQPSRQPDQTECEVKHQALFEAFLSFANFGMGSDSIRYTMDSKNFQKLAKDCHLLGRELISSDIDLIFMSIKPPKQRSIGFKHFLDGLVKIADRRGWPRVKVEEMIVKVGRPTSSGTLPIVH</sequence>
<dbReference type="Pfam" id="PF05517">
    <property type="entry name" value="p25-alpha"/>
    <property type="match status" value="1"/>
</dbReference>
<dbReference type="InterPro" id="IPR011992">
    <property type="entry name" value="EF-hand-dom_pair"/>
</dbReference>
<reference evidence="3" key="1">
    <citation type="submission" date="2014-05" db="EMBL/GenBank/DDBJ databases">
        <title>The transcriptome of the halophilic microalga Tetraselmis sp. GSL018 isolated from the Great Salt Lake, Utah.</title>
        <authorList>
            <person name="Jinkerson R.E."/>
            <person name="D'Adamo S."/>
            <person name="Posewitz M.C."/>
        </authorList>
    </citation>
    <scope>NUCLEOTIDE SEQUENCE</scope>
    <source>
        <strain evidence="3">GSL018</strain>
    </source>
</reference>
<accession>A0A061RBF8</accession>
<dbReference type="GO" id="GO:0015631">
    <property type="term" value="F:tubulin binding"/>
    <property type="evidence" value="ECO:0007669"/>
    <property type="project" value="InterPro"/>
</dbReference>
<evidence type="ECO:0000256" key="2">
    <source>
        <dbReference type="SAM" id="MobiDB-lite"/>
    </source>
</evidence>
<organism evidence="3">
    <name type="scientific">Tetraselmis sp. GSL018</name>
    <dbReference type="NCBI Taxonomy" id="582737"/>
    <lineage>
        <taxon>Eukaryota</taxon>
        <taxon>Viridiplantae</taxon>
        <taxon>Chlorophyta</taxon>
        <taxon>core chlorophytes</taxon>
        <taxon>Chlorodendrophyceae</taxon>
        <taxon>Chlorodendrales</taxon>
        <taxon>Chlorodendraceae</taxon>
        <taxon>Tetraselmis</taxon>
    </lineage>
</organism>
<feature type="region of interest" description="Disordered" evidence="2">
    <location>
        <begin position="25"/>
        <end position="47"/>
    </location>
</feature>
<dbReference type="SUPFAM" id="SSF47473">
    <property type="entry name" value="EF-hand"/>
    <property type="match status" value="1"/>
</dbReference>
<name>A0A061RBF8_9CHLO</name>
<gene>
    <name evidence="3" type="ORF">TSPGSL018_4495</name>
</gene>
<comment type="similarity">
    <text evidence="1">Belongs to the TPPP family.</text>
</comment>
<protein>
    <submittedName>
        <fullName evidence="3">Uncharacterized protein</fullName>
    </submittedName>
</protein>
<dbReference type="GO" id="GO:0005874">
    <property type="term" value="C:microtubule"/>
    <property type="evidence" value="ECO:0007669"/>
    <property type="project" value="TreeGrafter"/>
</dbReference>
<dbReference type="InterPro" id="IPR008907">
    <property type="entry name" value="TPP/p25"/>
</dbReference>
<dbReference type="Gene3D" id="1.10.238.10">
    <property type="entry name" value="EF-hand"/>
    <property type="match status" value="1"/>
</dbReference>